<keyword evidence="3" id="KW-1185">Reference proteome</keyword>
<feature type="compositionally biased region" description="Polar residues" evidence="1">
    <location>
        <begin position="18"/>
        <end position="31"/>
    </location>
</feature>
<dbReference type="Proteomes" id="UP000284375">
    <property type="component" value="Unassembled WGS sequence"/>
</dbReference>
<evidence type="ECO:0000313" key="2">
    <source>
        <dbReference type="EMBL" id="ROV89878.1"/>
    </source>
</evidence>
<feature type="region of interest" description="Disordered" evidence="1">
    <location>
        <begin position="1"/>
        <end position="40"/>
    </location>
</feature>
<proteinExistence type="predicted"/>
<sequence>MSNTSTSPPPFCSARGSPVNQSRWSLSSSEDGSPLGGLRSRLRHSQNHVERFWGRNVRGVDPYWEEYKRRRDSFAAFVVTLYNTHEPAGAACAAAAVTRPRLRHRRHHDDLRRIYMEGELGCRLAENQF</sequence>
<dbReference type="EMBL" id="LJZO01000054">
    <property type="protein sequence ID" value="ROV89878.1"/>
    <property type="molecule type" value="Genomic_DNA"/>
</dbReference>
<organism evidence="2 3">
    <name type="scientific">Cytospora chrysosperma</name>
    <name type="common">Cytospora canker fungus</name>
    <name type="synonym">Sphaeria chrysosperma</name>
    <dbReference type="NCBI Taxonomy" id="252740"/>
    <lineage>
        <taxon>Eukaryota</taxon>
        <taxon>Fungi</taxon>
        <taxon>Dikarya</taxon>
        <taxon>Ascomycota</taxon>
        <taxon>Pezizomycotina</taxon>
        <taxon>Sordariomycetes</taxon>
        <taxon>Sordariomycetidae</taxon>
        <taxon>Diaporthales</taxon>
        <taxon>Cytosporaceae</taxon>
        <taxon>Cytospora</taxon>
    </lineage>
</organism>
<name>A0A423VG64_CYTCH</name>
<comment type="caution">
    <text evidence="2">The sequence shown here is derived from an EMBL/GenBank/DDBJ whole genome shotgun (WGS) entry which is preliminary data.</text>
</comment>
<accession>A0A423VG64</accession>
<reference evidence="2 3" key="1">
    <citation type="submission" date="2015-09" db="EMBL/GenBank/DDBJ databases">
        <title>Host preference determinants of Valsa canker pathogens revealed by comparative genomics.</title>
        <authorList>
            <person name="Yin Z."/>
            <person name="Huang L."/>
        </authorList>
    </citation>
    <scope>NUCLEOTIDE SEQUENCE [LARGE SCALE GENOMIC DNA]</scope>
    <source>
        <strain evidence="2 3">YSFL</strain>
    </source>
</reference>
<protein>
    <submittedName>
        <fullName evidence="2">Uncharacterized protein</fullName>
    </submittedName>
</protein>
<dbReference type="OrthoDB" id="10495110at2759"/>
<evidence type="ECO:0000313" key="3">
    <source>
        <dbReference type="Proteomes" id="UP000284375"/>
    </source>
</evidence>
<evidence type="ECO:0000256" key="1">
    <source>
        <dbReference type="SAM" id="MobiDB-lite"/>
    </source>
</evidence>
<gene>
    <name evidence="2" type="ORF">VSDG_08236</name>
</gene>
<dbReference type="AlphaFoldDB" id="A0A423VG64"/>